<evidence type="ECO:0000256" key="2">
    <source>
        <dbReference type="SAM" id="Phobius"/>
    </source>
</evidence>
<keyword evidence="5" id="KW-1185">Reference proteome</keyword>
<keyword evidence="2" id="KW-0472">Membrane</keyword>
<organism evidence="4 5">
    <name type="scientific">Durusdinium trenchii</name>
    <dbReference type="NCBI Taxonomy" id="1381693"/>
    <lineage>
        <taxon>Eukaryota</taxon>
        <taxon>Sar</taxon>
        <taxon>Alveolata</taxon>
        <taxon>Dinophyceae</taxon>
        <taxon>Suessiales</taxon>
        <taxon>Symbiodiniaceae</taxon>
        <taxon>Durusdinium</taxon>
    </lineage>
</organism>
<keyword evidence="2" id="KW-1133">Transmembrane helix</keyword>
<feature type="transmembrane region" description="Helical" evidence="2">
    <location>
        <begin position="759"/>
        <end position="781"/>
    </location>
</feature>
<protein>
    <submittedName>
        <fullName evidence="4">Ephrin_rec_like domain-containing protein</fullName>
    </submittedName>
</protein>
<feature type="transmembrane region" description="Helical" evidence="2">
    <location>
        <begin position="732"/>
        <end position="752"/>
    </location>
</feature>
<feature type="transmembrane region" description="Helical" evidence="2">
    <location>
        <begin position="706"/>
        <end position="726"/>
    </location>
</feature>
<feature type="transmembrane region" description="Helical" evidence="2">
    <location>
        <begin position="656"/>
        <end position="681"/>
    </location>
</feature>
<feature type="transmembrane region" description="Helical" evidence="2">
    <location>
        <begin position="476"/>
        <end position="496"/>
    </location>
</feature>
<dbReference type="PANTHER" id="PTHR46967:SF2">
    <property type="entry name" value="SUSHI, VON WILLEBRAND FACTOR TYPE A, EGF AND PENTRAXIN DOMAIN-CONTAINING PROTEIN 1-LIKE"/>
    <property type="match status" value="1"/>
</dbReference>
<keyword evidence="2" id="KW-0812">Transmembrane</keyword>
<feature type="transmembrane region" description="Helical" evidence="2">
    <location>
        <begin position="793"/>
        <end position="821"/>
    </location>
</feature>
<feature type="domain" description="Tyrosine-protein kinase ephrin type A/B receptor-like" evidence="3">
    <location>
        <begin position="327"/>
        <end position="368"/>
    </location>
</feature>
<dbReference type="Gene3D" id="2.10.50.10">
    <property type="entry name" value="Tumor Necrosis Factor Receptor, subunit A, domain 2"/>
    <property type="match status" value="1"/>
</dbReference>
<comment type="caution">
    <text evidence="4">The sequence shown here is derived from an EMBL/GenBank/DDBJ whole genome shotgun (WGS) entry which is preliminary data.</text>
</comment>
<dbReference type="PANTHER" id="PTHR46967">
    <property type="entry name" value="INSULIN-LIKE GROWTH FACTOR BINDING PROTEIN,N-TERMINAL"/>
    <property type="match status" value="1"/>
</dbReference>
<dbReference type="InterPro" id="IPR009030">
    <property type="entry name" value="Growth_fac_rcpt_cys_sf"/>
</dbReference>
<name>A0ABP0I797_9DINO</name>
<evidence type="ECO:0000313" key="5">
    <source>
        <dbReference type="Proteomes" id="UP001642464"/>
    </source>
</evidence>
<sequence length="949" mass="102623">MLLQEVMGYHAKVDPRMGANGASCFYALPGCLDFDNKVVGDKQCGINETTLHISVDSWVGSYASAMDQFNKEFPRIASQDLGGMGYDGEESMYVSQAILNDAFTDSGLALDFYKSYLAKVSVDIAYVINMKYFDSIHDVDLLELELCNETDMSNPSRIGDYAKYSGDYDGVVSQPDGNGWKLQALMQWSTAYGMPTAIGLSKGFVSNMNFELPEVQSLLLELQQSSTYNVSCKWMRENRARWLKWKPVETSCYEGFGLVDASGAFVSSRADAVGCGLCQAGSASDELIDDQGRTFRCKPCSPGYSQANTYSTQCEPCPKGTSASSFGSTQCTPCDEGFYQPDTAQTSCLSCGGSRTTLLLGAGSLTDCVCEAGTIEWQSVCVACHDDSMHCPKGSTVDKLVAAAGTTDLRNPFVKKGYFSNPLAPLDTYKCAGELVCPGGSPGECFGDREGLTCGDCPEGHYWASEKCEPCGAVSVAWAFCVTFVVIGVCGSYYMLTSSYTAKASVMMSTTAALGMLIALFQNLGVLNTVAVEWPAGLRDLLNFASVFTFNLDALGLSCAAGGNVARYVSTASFFWIVTVALPTVGLLTNFIPILKRRSLAWEKNKTISTTGQFLQVGFTTMCNVGLMPFMCYRHPTNEQSILKYPNVFCGTAEHWIMRGFGALVIFLAFSFFIAACYAAYQAPRWSGKPRLAAIRFLIFRFRPNVWYFGLVLLARGPLLSMPGVIATNMPSLQLTLMHMILLGSLCLQLWFLPWKSPILNFVDGLSVSLLVMLLAGSLGYADSSGEDAARVLAIFGTVISSLMVVILAGMVTLGLCALCYRSALGSSKELRIMNLGKVPEEKDVFQSLLDVATFLKEDGLGKDKQFIADLGKLSVYDIGTIMRAINILADDLNMAVGDGMRKSSSKRIATGQRTTRSQTSFSAEKTAQTALSSAPPETGGENTQSAMV</sequence>
<dbReference type="EMBL" id="CAXAMM010002747">
    <property type="protein sequence ID" value="CAK8997279.1"/>
    <property type="molecule type" value="Genomic_DNA"/>
</dbReference>
<accession>A0ABP0I797</accession>
<evidence type="ECO:0000256" key="1">
    <source>
        <dbReference type="SAM" id="MobiDB-lite"/>
    </source>
</evidence>
<feature type="compositionally biased region" description="Polar residues" evidence="1">
    <location>
        <begin position="912"/>
        <end position="933"/>
    </location>
</feature>
<proteinExistence type="predicted"/>
<gene>
    <name evidence="4" type="ORF">SCF082_LOCUS5154</name>
</gene>
<dbReference type="CDD" id="cd00185">
    <property type="entry name" value="TNFRSF"/>
    <property type="match status" value="1"/>
</dbReference>
<feature type="transmembrane region" description="Helical" evidence="2">
    <location>
        <begin position="614"/>
        <end position="636"/>
    </location>
</feature>
<dbReference type="Proteomes" id="UP001642464">
    <property type="component" value="Unassembled WGS sequence"/>
</dbReference>
<dbReference type="SMART" id="SM01411">
    <property type="entry name" value="Ephrin_rec_like"/>
    <property type="match status" value="2"/>
</dbReference>
<evidence type="ECO:0000259" key="3">
    <source>
        <dbReference type="Pfam" id="PF07699"/>
    </source>
</evidence>
<dbReference type="Pfam" id="PF07699">
    <property type="entry name" value="Ephrin_rec_like"/>
    <property type="match status" value="1"/>
</dbReference>
<dbReference type="SUPFAM" id="SSF57184">
    <property type="entry name" value="Growth factor receptor domain"/>
    <property type="match status" value="1"/>
</dbReference>
<dbReference type="InterPro" id="IPR011641">
    <property type="entry name" value="Tyr-kin_ephrin_A/B_rcpt-like"/>
</dbReference>
<feature type="transmembrane region" description="Helical" evidence="2">
    <location>
        <begin position="574"/>
        <end position="593"/>
    </location>
</feature>
<reference evidence="4 5" key="1">
    <citation type="submission" date="2024-02" db="EMBL/GenBank/DDBJ databases">
        <authorList>
            <person name="Chen Y."/>
            <person name="Shah S."/>
            <person name="Dougan E. K."/>
            <person name="Thang M."/>
            <person name="Chan C."/>
        </authorList>
    </citation>
    <scope>NUCLEOTIDE SEQUENCE [LARGE SCALE GENOMIC DNA]</scope>
</reference>
<feature type="transmembrane region" description="Helical" evidence="2">
    <location>
        <begin position="508"/>
        <end position="531"/>
    </location>
</feature>
<evidence type="ECO:0000313" key="4">
    <source>
        <dbReference type="EMBL" id="CAK8997279.1"/>
    </source>
</evidence>
<feature type="region of interest" description="Disordered" evidence="1">
    <location>
        <begin position="904"/>
        <end position="949"/>
    </location>
</feature>